<dbReference type="PANTHER" id="PTHR22939">
    <property type="entry name" value="SERINE PROTEASE FAMILY S1C HTRA-RELATED"/>
    <property type="match status" value="1"/>
</dbReference>
<proteinExistence type="inferred from homology"/>
<evidence type="ECO:0000259" key="8">
    <source>
        <dbReference type="PROSITE" id="PS50106"/>
    </source>
</evidence>
<dbReference type="InterPro" id="IPR001478">
    <property type="entry name" value="PDZ"/>
</dbReference>
<accession>A0ABP9SEB7</accession>
<evidence type="ECO:0000256" key="7">
    <source>
        <dbReference type="SAM" id="SignalP"/>
    </source>
</evidence>
<comment type="caution">
    <text evidence="9">The sequence shown here is derived from an EMBL/GenBank/DDBJ whole genome shotgun (WGS) entry which is preliminary data.</text>
</comment>
<dbReference type="Gene3D" id="2.40.10.120">
    <property type="match status" value="1"/>
</dbReference>
<dbReference type="Proteomes" id="UP001501600">
    <property type="component" value="Unassembled WGS sequence"/>
</dbReference>
<dbReference type="InterPro" id="IPR009003">
    <property type="entry name" value="Peptidase_S1_PA"/>
</dbReference>
<dbReference type="PRINTS" id="PR00834">
    <property type="entry name" value="PROTEASES2C"/>
</dbReference>
<dbReference type="Pfam" id="PF00595">
    <property type="entry name" value="PDZ"/>
    <property type="match status" value="1"/>
</dbReference>
<dbReference type="PANTHER" id="PTHR22939:SF129">
    <property type="entry name" value="SERINE PROTEASE HTRA2, MITOCHONDRIAL"/>
    <property type="match status" value="1"/>
</dbReference>
<dbReference type="InterPro" id="IPR036034">
    <property type="entry name" value="PDZ_sf"/>
</dbReference>
<dbReference type="NCBIfam" id="TIGR02037">
    <property type="entry name" value="degP_htrA_DO"/>
    <property type="match status" value="1"/>
</dbReference>
<evidence type="ECO:0000256" key="6">
    <source>
        <dbReference type="ARBA" id="ARBA00022825"/>
    </source>
</evidence>
<dbReference type="SUPFAM" id="SSF50494">
    <property type="entry name" value="Trypsin-like serine proteases"/>
    <property type="match status" value="1"/>
</dbReference>
<dbReference type="SMART" id="SM00228">
    <property type="entry name" value="PDZ"/>
    <property type="match status" value="2"/>
</dbReference>
<dbReference type="RefSeq" id="WP_345317726.1">
    <property type="nucleotide sequence ID" value="NZ_BAABLF010000029.1"/>
</dbReference>
<evidence type="ECO:0000256" key="4">
    <source>
        <dbReference type="ARBA" id="ARBA00022737"/>
    </source>
</evidence>
<keyword evidence="5" id="KW-0378">Hydrolase</keyword>
<keyword evidence="6" id="KW-0720">Serine protease</keyword>
<evidence type="ECO:0000313" key="10">
    <source>
        <dbReference type="Proteomes" id="UP001501600"/>
    </source>
</evidence>
<dbReference type="InterPro" id="IPR011782">
    <property type="entry name" value="Pept_S1C_Do"/>
</dbReference>
<comment type="similarity">
    <text evidence="1">Belongs to the peptidase S1C family.</text>
</comment>
<keyword evidence="4" id="KW-0677">Repeat</keyword>
<reference evidence="10" key="1">
    <citation type="journal article" date="2019" name="Int. J. Syst. Evol. Microbiol.">
        <title>The Global Catalogue of Microorganisms (GCM) 10K type strain sequencing project: providing services to taxonomists for standard genome sequencing and annotation.</title>
        <authorList>
            <consortium name="The Broad Institute Genomics Platform"/>
            <consortium name="The Broad Institute Genome Sequencing Center for Infectious Disease"/>
            <person name="Wu L."/>
            <person name="Ma J."/>
        </authorList>
    </citation>
    <scope>NUCLEOTIDE SEQUENCE [LARGE SCALE GENOMIC DNA]</scope>
    <source>
        <strain evidence="10">JCM 18720</strain>
    </source>
</reference>
<evidence type="ECO:0000256" key="5">
    <source>
        <dbReference type="ARBA" id="ARBA00022801"/>
    </source>
</evidence>
<keyword evidence="3 7" id="KW-0732">Signal</keyword>
<dbReference type="CDD" id="cd10839">
    <property type="entry name" value="cpPDZ1_DegP-like"/>
    <property type="match status" value="1"/>
</dbReference>
<feature type="domain" description="PDZ" evidence="8">
    <location>
        <begin position="254"/>
        <end position="345"/>
    </location>
</feature>
<feature type="chain" id="PRO_5045235622" evidence="7">
    <location>
        <begin position="25"/>
        <end position="455"/>
    </location>
</feature>
<dbReference type="PROSITE" id="PS50106">
    <property type="entry name" value="PDZ"/>
    <property type="match status" value="1"/>
</dbReference>
<feature type="signal peptide" evidence="7">
    <location>
        <begin position="1"/>
        <end position="24"/>
    </location>
</feature>
<sequence length="455" mass="47892">MKKTSTLMSAAVLCSALSALPAYADWPISFGDKERPSLAPMIEQVSPAVVSVSVEGTQTARSVIPEPFRYFFGPNNPHGREQTRPFRGLGSGVIIDADKGYVITNHHVIDNADKILINLSDGREFDAKLIGSDPDTDVAVLQIKATKLTAIKLADSDTLRVGDYTVAIGNPFGLGQTVTTGIVSALSRGLDGDGYQNFIQTDAAINSGNSGGALVNLDGELIGINTAIIAPGGGNVGIGFAIPVNMVQSLTAQILEYGEVRRGVLGILGGELNNETAKLFGLDTKHGAYVSQVMPDSAAAKAGLEAGDIIISMNGKKIRTFQELRAKIATRGAGATVQLGLIREGKERSVTVTLNEAPGENVQASLIHPALEGAKLSSYAEGNVKGVAVTDVEERSPAARNGLQPDDIILGISLMDRGRAVLTDLGQLRELLEGYEGPFAASVLRDNNTIMMIMR</sequence>
<protein>
    <submittedName>
        <fullName evidence="9">Do family serine endopeptidase</fullName>
    </submittedName>
</protein>
<evidence type="ECO:0000313" key="9">
    <source>
        <dbReference type="EMBL" id="GAA5194399.1"/>
    </source>
</evidence>
<dbReference type="SUPFAM" id="SSF50156">
    <property type="entry name" value="PDZ domain-like"/>
    <property type="match status" value="2"/>
</dbReference>
<dbReference type="EMBL" id="BAABLF010000029">
    <property type="protein sequence ID" value="GAA5194399.1"/>
    <property type="molecule type" value="Genomic_DNA"/>
</dbReference>
<name>A0ABP9SEB7_9GAMM</name>
<evidence type="ECO:0000256" key="3">
    <source>
        <dbReference type="ARBA" id="ARBA00022729"/>
    </source>
</evidence>
<keyword evidence="2" id="KW-0645">Protease</keyword>
<gene>
    <name evidence="9" type="ORF">GCM10025772_27290</name>
</gene>
<dbReference type="InterPro" id="IPR001940">
    <property type="entry name" value="Peptidase_S1C"/>
</dbReference>
<evidence type="ECO:0000256" key="1">
    <source>
        <dbReference type="ARBA" id="ARBA00010541"/>
    </source>
</evidence>
<dbReference type="Gene3D" id="2.30.42.10">
    <property type="match status" value="2"/>
</dbReference>
<dbReference type="Pfam" id="PF13365">
    <property type="entry name" value="Trypsin_2"/>
    <property type="match status" value="1"/>
</dbReference>
<organism evidence="9 10">
    <name type="scientific">Ferrimonas gelatinilytica</name>
    <dbReference type="NCBI Taxonomy" id="1255257"/>
    <lineage>
        <taxon>Bacteria</taxon>
        <taxon>Pseudomonadati</taxon>
        <taxon>Pseudomonadota</taxon>
        <taxon>Gammaproteobacteria</taxon>
        <taxon>Alteromonadales</taxon>
        <taxon>Ferrimonadaceae</taxon>
        <taxon>Ferrimonas</taxon>
    </lineage>
</organism>
<keyword evidence="10" id="KW-1185">Reference proteome</keyword>
<evidence type="ECO:0000256" key="2">
    <source>
        <dbReference type="ARBA" id="ARBA00022670"/>
    </source>
</evidence>